<dbReference type="NCBIfam" id="TIGR04408">
    <property type="entry name" value="LptG_lptG"/>
    <property type="match status" value="1"/>
</dbReference>
<feature type="transmembrane region" description="Helical" evidence="6">
    <location>
        <begin position="66"/>
        <end position="87"/>
    </location>
</feature>
<evidence type="ECO:0000313" key="8">
    <source>
        <dbReference type="EMBL" id="MDE4164348.1"/>
    </source>
</evidence>
<name>A0A1B0ZXA7_9RHOB</name>
<dbReference type="PATRIC" id="fig|60890.4.peg.3686"/>
<feature type="transmembrane region" description="Helical" evidence="6">
    <location>
        <begin position="294"/>
        <end position="312"/>
    </location>
</feature>
<dbReference type="Pfam" id="PF03739">
    <property type="entry name" value="LptF_LptG"/>
    <property type="match status" value="1"/>
</dbReference>
<dbReference type="GO" id="GO:0055085">
    <property type="term" value="P:transmembrane transport"/>
    <property type="evidence" value="ECO:0007669"/>
    <property type="project" value="InterPro"/>
</dbReference>
<dbReference type="EMBL" id="JARCJK010000001">
    <property type="protein sequence ID" value="MDE4164348.1"/>
    <property type="molecule type" value="Genomic_DNA"/>
</dbReference>
<dbReference type="EMBL" id="CP015124">
    <property type="protein sequence ID" value="ANP38651.1"/>
    <property type="molecule type" value="Genomic_DNA"/>
</dbReference>
<sequence>MKLDLYYARRFAQWFLVIAGVLMTLVVLIDLNEQIRRFDSLDLGAGKLIGLTLLNAPAAFDEFLPLIMILSTIVLFVGLARSSELVVTRAIGRSGIRALAAPVLVAALIGILALSTLNPIVAATTNRFKTLSETYRNGGPSALSLSGEGLWLRQGSPQGQSVIHASGYAGEQQDSSLGNGDADSIKLFDITILDYAPGGTPIRQIVAESARLQGGDWLLTKAKVWPLAAGLNPETSSAEHEVLLVPTTLTTDRIRDTLGTADGISVYDLPATIRDLDEAGFSTKRYEVWYQAELARPLFLVAMVLVGAAFTMRHARFGGTGLAVLTAVLLGFGLHFIRNFAQVLGENGQIPVALAAWAPPVAAILLTMGLLLHAEDG</sequence>
<keyword evidence="9" id="KW-1185">Reference proteome</keyword>
<dbReference type="GO" id="GO:0015920">
    <property type="term" value="P:lipopolysaccharide transport"/>
    <property type="evidence" value="ECO:0007669"/>
    <property type="project" value="TreeGrafter"/>
</dbReference>
<comment type="subcellular location">
    <subcellularLocation>
        <location evidence="1">Cell membrane</location>
        <topology evidence="1">Multi-pass membrane protein</topology>
    </subcellularLocation>
</comment>
<dbReference type="PANTHER" id="PTHR33529">
    <property type="entry name" value="SLR0882 PROTEIN-RELATED"/>
    <property type="match status" value="1"/>
</dbReference>
<keyword evidence="3 6" id="KW-0812">Transmembrane</keyword>
<dbReference type="AlphaFoldDB" id="A0A1B0ZXA7"/>
<feature type="transmembrane region" description="Helical" evidence="6">
    <location>
        <begin position="319"/>
        <end position="338"/>
    </location>
</feature>
<evidence type="ECO:0000256" key="2">
    <source>
        <dbReference type="ARBA" id="ARBA00022475"/>
    </source>
</evidence>
<evidence type="ECO:0000313" key="9">
    <source>
        <dbReference type="Proteomes" id="UP000092565"/>
    </source>
</evidence>
<evidence type="ECO:0000313" key="10">
    <source>
        <dbReference type="Proteomes" id="UP001218364"/>
    </source>
</evidence>
<evidence type="ECO:0000256" key="6">
    <source>
        <dbReference type="SAM" id="Phobius"/>
    </source>
</evidence>
<dbReference type="Proteomes" id="UP000092565">
    <property type="component" value="Chromosome"/>
</dbReference>
<reference evidence="8 10" key="2">
    <citation type="submission" date="2023-02" db="EMBL/GenBank/DDBJ databases">
        <title>Population genomics of bacteria associated with diatom.</title>
        <authorList>
            <person name="Xie J."/>
            <person name="Wang H."/>
        </authorList>
    </citation>
    <scope>NUCLEOTIDE SEQUENCE [LARGE SCALE GENOMIC DNA]</scope>
    <source>
        <strain evidence="8 10">PT47_8</strain>
    </source>
</reference>
<keyword evidence="4 6" id="KW-1133">Transmembrane helix</keyword>
<organism evidence="7 9">
    <name type="scientific">Phaeobacter gallaeciensis</name>
    <dbReference type="NCBI Taxonomy" id="60890"/>
    <lineage>
        <taxon>Bacteria</taxon>
        <taxon>Pseudomonadati</taxon>
        <taxon>Pseudomonadota</taxon>
        <taxon>Alphaproteobacteria</taxon>
        <taxon>Rhodobacterales</taxon>
        <taxon>Roseobacteraceae</taxon>
        <taxon>Phaeobacter</taxon>
    </lineage>
</organism>
<gene>
    <name evidence="7" type="primary">lptG</name>
    <name evidence="7" type="ORF">JL2886_03780</name>
    <name evidence="8" type="ORF">PXK24_01485</name>
</gene>
<evidence type="ECO:0000256" key="5">
    <source>
        <dbReference type="ARBA" id="ARBA00023136"/>
    </source>
</evidence>
<keyword evidence="2" id="KW-1003">Cell membrane</keyword>
<evidence type="ECO:0000256" key="4">
    <source>
        <dbReference type="ARBA" id="ARBA00022989"/>
    </source>
</evidence>
<feature type="transmembrane region" description="Helical" evidence="6">
    <location>
        <begin position="350"/>
        <end position="372"/>
    </location>
</feature>
<dbReference type="OrthoDB" id="9798468at2"/>
<dbReference type="RefSeq" id="WP_065273279.1">
    <property type="nucleotide sequence ID" value="NZ_CP015124.1"/>
</dbReference>
<dbReference type="InterPro" id="IPR030923">
    <property type="entry name" value="LptG"/>
</dbReference>
<dbReference type="PANTHER" id="PTHR33529:SF2">
    <property type="entry name" value="LIPOPOLYSACCHARIDE EXPORT SYSTEM PERMEASE PROTEIN LPTG"/>
    <property type="match status" value="1"/>
</dbReference>
<reference evidence="7 9" key="1">
    <citation type="submission" date="2016-04" db="EMBL/GenBank/DDBJ databases">
        <authorList>
            <person name="Evans L.H."/>
            <person name="Alamgir A."/>
            <person name="Owens N."/>
            <person name="Weber N.D."/>
            <person name="Virtaneva K."/>
            <person name="Barbian K."/>
            <person name="Babar A."/>
            <person name="Rosenke K."/>
        </authorList>
    </citation>
    <scope>NUCLEOTIDE SEQUENCE [LARGE SCALE GENOMIC DNA]</scope>
    <source>
        <strain evidence="7 9">JL2886</strain>
    </source>
</reference>
<evidence type="ECO:0000313" key="7">
    <source>
        <dbReference type="EMBL" id="ANP38651.1"/>
    </source>
</evidence>
<dbReference type="InterPro" id="IPR005495">
    <property type="entry name" value="LptG/LptF_permease"/>
</dbReference>
<keyword evidence="5 6" id="KW-0472">Membrane</keyword>
<accession>A0A1B0ZXA7</accession>
<evidence type="ECO:0000256" key="3">
    <source>
        <dbReference type="ARBA" id="ARBA00022692"/>
    </source>
</evidence>
<feature type="transmembrane region" description="Helical" evidence="6">
    <location>
        <begin position="12"/>
        <end position="31"/>
    </location>
</feature>
<dbReference type="GO" id="GO:0043190">
    <property type="term" value="C:ATP-binding cassette (ABC) transporter complex"/>
    <property type="evidence" value="ECO:0007669"/>
    <property type="project" value="InterPro"/>
</dbReference>
<feature type="transmembrane region" description="Helical" evidence="6">
    <location>
        <begin position="99"/>
        <end position="121"/>
    </location>
</feature>
<dbReference type="Proteomes" id="UP001218364">
    <property type="component" value="Unassembled WGS sequence"/>
</dbReference>
<evidence type="ECO:0000256" key="1">
    <source>
        <dbReference type="ARBA" id="ARBA00004651"/>
    </source>
</evidence>
<protein>
    <submittedName>
        <fullName evidence="7 8">Permease</fullName>
    </submittedName>
</protein>
<proteinExistence type="predicted"/>